<dbReference type="AlphaFoldDB" id="A0AAN8FEV4"/>
<evidence type="ECO:0000313" key="2">
    <source>
        <dbReference type="EMBL" id="KAK5957131.1"/>
    </source>
</evidence>
<feature type="compositionally biased region" description="Polar residues" evidence="1">
    <location>
        <begin position="84"/>
        <end position="118"/>
    </location>
</feature>
<feature type="compositionally biased region" description="Basic and acidic residues" evidence="1">
    <location>
        <begin position="73"/>
        <end position="83"/>
    </location>
</feature>
<evidence type="ECO:0000256" key="1">
    <source>
        <dbReference type="SAM" id="MobiDB-lite"/>
    </source>
</evidence>
<feature type="compositionally biased region" description="Polar residues" evidence="1">
    <location>
        <begin position="267"/>
        <end position="276"/>
    </location>
</feature>
<protein>
    <recommendedName>
        <fullName evidence="4">C2H2-type domain-containing protein</fullName>
    </recommendedName>
</protein>
<gene>
    <name evidence="2" type="ORF">OHC33_001500</name>
</gene>
<feature type="region of interest" description="Disordered" evidence="1">
    <location>
        <begin position="1"/>
        <end position="118"/>
    </location>
</feature>
<feature type="compositionally biased region" description="Polar residues" evidence="1">
    <location>
        <begin position="426"/>
        <end position="437"/>
    </location>
</feature>
<feature type="compositionally biased region" description="Low complexity" evidence="1">
    <location>
        <begin position="315"/>
        <end position="325"/>
    </location>
</feature>
<evidence type="ECO:0008006" key="4">
    <source>
        <dbReference type="Google" id="ProtNLM"/>
    </source>
</evidence>
<feature type="region of interest" description="Disordered" evidence="1">
    <location>
        <begin position="315"/>
        <end position="334"/>
    </location>
</feature>
<proteinExistence type="predicted"/>
<feature type="region of interest" description="Disordered" evidence="1">
    <location>
        <begin position="398"/>
        <end position="437"/>
    </location>
</feature>
<feature type="region of interest" description="Disordered" evidence="1">
    <location>
        <begin position="267"/>
        <end position="305"/>
    </location>
</feature>
<sequence length="437" mass="49383">MKLSDFQMPPPCQYQTKEHMPASRDEQDKQAKAEYQQNITPASFLEPKSVIKSKRATVRSQTPHGLASPTEIEDQRWSYEQQDKMSQPSSASPVAQDNTSQSSSASLVPQDNDNQGSAVLMNSLTGEALQDYQKQLFLLEQRSKNYHGQVEQELSKYVEEESATKFRCRINQDCTELFEGRNDWRDHVINEHFEWYRGISGIIAHIKTSRPVRGFPNEESTDTVETTLPIRTAHVRPGIERDEAREAQVPSPTCHANAVVELMKPNQPINKSSTSLPLEGPTSLGLFHSNPDRKASEPESPPAMCDGRTTIQQDYDQQTQQLQQDHPWRTKELQQENKTRTIILQLEAAELTGACTKDLSLKLSEQKAQLRHIRLQLLDYLKDSPHVLWRAKILEQLDRDTQGSPIADQSEAGLGSQKPARPVRTQGPTSPTTRPTV</sequence>
<feature type="compositionally biased region" description="Basic and acidic residues" evidence="1">
    <location>
        <begin position="16"/>
        <end position="32"/>
    </location>
</feature>
<keyword evidence="3" id="KW-1185">Reference proteome</keyword>
<dbReference type="Proteomes" id="UP001316803">
    <property type="component" value="Unassembled WGS sequence"/>
</dbReference>
<reference evidence="2 3" key="1">
    <citation type="submission" date="2022-12" db="EMBL/GenBank/DDBJ databases">
        <title>Genomic features and morphological characterization of a novel Knufia sp. strain isolated from spacecraft assembly facility.</title>
        <authorList>
            <person name="Teixeira M."/>
            <person name="Chander A.M."/>
            <person name="Stajich J.E."/>
            <person name="Venkateswaran K."/>
        </authorList>
    </citation>
    <scope>NUCLEOTIDE SEQUENCE [LARGE SCALE GENOMIC DNA]</scope>
    <source>
        <strain evidence="2 3">FJI-L2-BK-P2</strain>
    </source>
</reference>
<evidence type="ECO:0000313" key="3">
    <source>
        <dbReference type="Proteomes" id="UP001316803"/>
    </source>
</evidence>
<dbReference type="EMBL" id="JAKLMC020000003">
    <property type="protein sequence ID" value="KAK5957131.1"/>
    <property type="molecule type" value="Genomic_DNA"/>
</dbReference>
<comment type="caution">
    <text evidence="2">The sequence shown here is derived from an EMBL/GenBank/DDBJ whole genome shotgun (WGS) entry which is preliminary data.</text>
</comment>
<accession>A0AAN8FEV4</accession>
<name>A0AAN8FEV4_9EURO</name>
<organism evidence="2 3">
    <name type="scientific">Knufia fluminis</name>
    <dbReference type="NCBI Taxonomy" id="191047"/>
    <lineage>
        <taxon>Eukaryota</taxon>
        <taxon>Fungi</taxon>
        <taxon>Dikarya</taxon>
        <taxon>Ascomycota</taxon>
        <taxon>Pezizomycotina</taxon>
        <taxon>Eurotiomycetes</taxon>
        <taxon>Chaetothyriomycetidae</taxon>
        <taxon>Chaetothyriales</taxon>
        <taxon>Trichomeriaceae</taxon>
        <taxon>Knufia</taxon>
    </lineage>
</organism>